<dbReference type="Gene3D" id="2.60.40.790">
    <property type="match status" value="1"/>
</dbReference>
<feature type="domain" description="SHSP" evidence="4">
    <location>
        <begin position="59"/>
        <end position="162"/>
    </location>
</feature>
<reference evidence="5 6" key="1">
    <citation type="journal article" date="2014" name="PLoS Genet.">
        <title>Phylogenetically driven sequencing of extremely halophilic archaea reveals strategies for static and dynamic osmo-response.</title>
        <authorList>
            <person name="Becker E.A."/>
            <person name="Seitzer P.M."/>
            <person name="Tritt A."/>
            <person name="Larsen D."/>
            <person name="Krusor M."/>
            <person name="Yao A.I."/>
            <person name="Wu D."/>
            <person name="Madern D."/>
            <person name="Eisen J.A."/>
            <person name="Darling A.E."/>
            <person name="Facciotti M.T."/>
        </authorList>
    </citation>
    <scope>NUCLEOTIDE SEQUENCE [LARGE SCALE GENOMIC DNA]</scope>
    <source>
        <strain evidence="5 6">2-9-1</strain>
    </source>
</reference>
<dbReference type="AlphaFoldDB" id="M0CRU2"/>
<dbReference type="eggNOG" id="arCOG01832">
    <property type="taxonomic scope" value="Archaea"/>
</dbReference>
<evidence type="ECO:0000256" key="3">
    <source>
        <dbReference type="SAM" id="MobiDB-lite"/>
    </source>
</evidence>
<evidence type="ECO:0000256" key="1">
    <source>
        <dbReference type="PROSITE-ProRule" id="PRU00285"/>
    </source>
</evidence>
<dbReference type="PROSITE" id="PS01031">
    <property type="entry name" value="SHSP"/>
    <property type="match status" value="1"/>
</dbReference>
<evidence type="ECO:0000313" key="5">
    <source>
        <dbReference type="EMBL" id="ELZ25107.1"/>
    </source>
</evidence>
<keyword evidence="5" id="KW-0346">Stress response</keyword>
<dbReference type="SUPFAM" id="SSF49764">
    <property type="entry name" value="HSP20-like chaperones"/>
    <property type="match status" value="1"/>
</dbReference>
<comment type="similarity">
    <text evidence="1 2">Belongs to the small heat shock protein (HSP20) family.</text>
</comment>
<dbReference type="InterPro" id="IPR008978">
    <property type="entry name" value="HSP20-like_chaperone"/>
</dbReference>
<evidence type="ECO:0000256" key="2">
    <source>
        <dbReference type="RuleBase" id="RU003616"/>
    </source>
</evidence>
<protein>
    <submittedName>
        <fullName evidence="5">Small heat shock protein</fullName>
    </submittedName>
</protein>
<name>M0CRU2_9EURY</name>
<dbReference type="InterPro" id="IPR002068">
    <property type="entry name" value="A-crystallin/Hsp20_dom"/>
</dbReference>
<dbReference type="Pfam" id="PF00011">
    <property type="entry name" value="HSP20"/>
    <property type="match status" value="1"/>
</dbReference>
<dbReference type="CDD" id="cd00298">
    <property type="entry name" value="ACD_sHsps_p23-like"/>
    <property type="match status" value="1"/>
</dbReference>
<evidence type="ECO:0000313" key="6">
    <source>
        <dbReference type="Proteomes" id="UP000011626"/>
    </source>
</evidence>
<feature type="region of interest" description="Disordered" evidence="3">
    <location>
        <begin position="32"/>
        <end position="62"/>
    </location>
</feature>
<dbReference type="STRING" id="797114.C475_11189"/>
<gene>
    <name evidence="5" type="ORF">C475_11189</name>
</gene>
<dbReference type="EMBL" id="AOIU01000026">
    <property type="protein sequence ID" value="ELZ25107.1"/>
    <property type="molecule type" value="Genomic_DNA"/>
</dbReference>
<organism evidence="5 6">
    <name type="scientific">Halosimplex carlsbadense 2-9-1</name>
    <dbReference type="NCBI Taxonomy" id="797114"/>
    <lineage>
        <taxon>Archaea</taxon>
        <taxon>Methanobacteriati</taxon>
        <taxon>Methanobacteriota</taxon>
        <taxon>Stenosarchaea group</taxon>
        <taxon>Halobacteria</taxon>
        <taxon>Halobacteriales</taxon>
        <taxon>Haloarculaceae</taxon>
        <taxon>Halosimplex</taxon>
    </lineage>
</organism>
<accession>M0CRU2</accession>
<dbReference type="Proteomes" id="UP000011626">
    <property type="component" value="Unassembled WGS sequence"/>
</dbReference>
<keyword evidence="6" id="KW-1185">Reference proteome</keyword>
<comment type="caution">
    <text evidence="5">The sequence shown here is derived from an EMBL/GenBank/DDBJ whole genome shotgun (WGS) entry which is preliminary data.</text>
</comment>
<proteinExistence type="inferred from homology"/>
<sequence>MLITMAPNDPFSEMDRLFEQMRRNMHAAWNSPIGSWDERSARPAFGAERPGSEGDEMTTRSDYGDVSLRFERTDDELVVIGDLPGFDREEIDVQFDDGHLSIEAVHEVESDDHYRTRQVSERVRVADDVVADDASATYSNGVLELRLPFADHGDDATAIDVE</sequence>
<evidence type="ECO:0000259" key="4">
    <source>
        <dbReference type="PROSITE" id="PS01031"/>
    </source>
</evidence>